<dbReference type="Proteomes" id="UP000004728">
    <property type="component" value="Unassembled WGS sequence"/>
</dbReference>
<dbReference type="eggNOG" id="COG0593">
    <property type="taxonomic scope" value="Bacteria"/>
</dbReference>
<gene>
    <name evidence="2" type="ORF">Y88_2648</name>
</gene>
<dbReference type="InParanoid" id="F1Z700"/>
<proteinExistence type="predicted"/>
<dbReference type="AlphaFoldDB" id="F1Z700"/>
<accession>F1Z700</accession>
<dbReference type="InterPro" id="IPR055199">
    <property type="entry name" value="Hda_lid"/>
</dbReference>
<dbReference type="FunCoup" id="F1Z700">
    <property type="interactions" value="74"/>
</dbReference>
<evidence type="ECO:0000259" key="1">
    <source>
        <dbReference type="Pfam" id="PF22688"/>
    </source>
</evidence>
<dbReference type="HOGENOM" id="CLU_072265_0_0_5"/>
<evidence type="ECO:0000313" key="2">
    <source>
        <dbReference type="EMBL" id="EGD59604.1"/>
    </source>
</evidence>
<keyword evidence="3" id="KW-1185">Reference proteome</keyword>
<reference evidence="2 3" key="1">
    <citation type="journal article" date="2012" name="J. Bacteriol.">
        <title>Draft Genome Sequence of Novosphingobium nitrogenifigens Y88T.</title>
        <authorList>
            <person name="Strabala T.J."/>
            <person name="Macdonald L."/>
            <person name="Liu V."/>
            <person name="Smit A.M."/>
        </authorList>
    </citation>
    <scope>NUCLEOTIDE SEQUENCE [LARGE SCALE GENOMIC DNA]</scope>
    <source>
        <strain evidence="2 3">DSM 19370</strain>
    </source>
</reference>
<dbReference type="InterPro" id="IPR027417">
    <property type="entry name" value="P-loop_NTPase"/>
</dbReference>
<dbReference type="STRING" id="983920.Y88_2648"/>
<protein>
    <submittedName>
        <fullName evidence="2">ATPase</fullName>
    </submittedName>
</protein>
<sequence>MTQIALPLELAGGGEIIVGGPSLHAVFAALQAPETWPYRTAVLSGPPRSGKSLLARWFVSSGQGDALDDADRLPEVEVFHRWNRAQADGRPLLLVSRQPVVAGGDGWRITLPDLASRLGAALPLAIGAPDDILLRALVEEHARRRGLMIGESVLDWLLPRIERSHAAAEALVATIDRLSLERKAPVTLALVRDALAGRVHGNADGHWQPRLL</sequence>
<dbReference type="SUPFAM" id="SSF52540">
    <property type="entry name" value="P-loop containing nucleoside triphosphate hydrolases"/>
    <property type="match status" value="1"/>
</dbReference>
<name>F1Z700_9SPHN</name>
<dbReference type="Pfam" id="PF22688">
    <property type="entry name" value="Hda_lid"/>
    <property type="match status" value="1"/>
</dbReference>
<dbReference type="RefSeq" id="WP_008070310.1">
    <property type="nucleotide sequence ID" value="NZ_AQWK01000003.1"/>
</dbReference>
<feature type="domain" description="Hda lid" evidence="1">
    <location>
        <begin position="136"/>
        <end position="195"/>
    </location>
</feature>
<evidence type="ECO:0000313" key="3">
    <source>
        <dbReference type="Proteomes" id="UP000004728"/>
    </source>
</evidence>
<dbReference type="OrthoDB" id="7390113at2"/>
<dbReference type="Gene3D" id="1.10.8.60">
    <property type="match status" value="1"/>
</dbReference>
<comment type="caution">
    <text evidence="2">The sequence shown here is derived from an EMBL/GenBank/DDBJ whole genome shotgun (WGS) entry which is preliminary data.</text>
</comment>
<dbReference type="EMBL" id="AEWJ01000026">
    <property type="protein sequence ID" value="EGD59604.1"/>
    <property type="molecule type" value="Genomic_DNA"/>
</dbReference>
<organism evidence="2 3">
    <name type="scientific">Novosphingobium nitrogenifigens DSM 19370</name>
    <dbReference type="NCBI Taxonomy" id="983920"/>
    <lineage>
        <taxon>Bacteria</taxon>
        <taxon>Pseudomonadati</taxon>
        <taxon>Pseudomonadota</taxon>
        <taxon>Alphaproteobacteria</taxon>
        <taxon>Sphingomonadales</taxon>
        <taxon>Sphingomonadaceae</taxon>
        <taxon>Novosphingobium</taxon>
    </lineage>
</organism>